<name>A0A067SKR0_GALM3</name>
<dbReference type="EMBL" id="KL142396">
    <property type="protein sequence ID" value="KDR70617.1"/>
    <property type="molecule type" value="Genomic_DNA"/>
</dbReference>
<protein>
    <submittedName>
        <fullName evidence="1">Uncharacterized protein</fullName>
    </submittedName>
</protein>
<keyword evidence="2" id="KW-1185">Reference proteome</keyword>
<accession>A0A067SKR0</accession>
<proteinExistence type="predicted"/>
<evidence type="ECO:0000313" key="1">
    <source>
        <dbReference type="EMBL" id="KDR70617.1"/>
    </source>
</evidence>
<dbReference type="Proteomes" id="UP000027222">
    <property type="component" value="Unassembled WGS sequence"/>
</dbReference>
<sequence length="79" mass="8807">MHSDDLLRVFQLNTVEDLDADLVSDDELPDLESVGDEEHLAAFEADSFAQPNLRVNVSFDAWSSGNADAWFAIVMHVLE</sequence>
<reference evidence="2" key="1">
    <citation type="journal article" date="2014" name="Proc. Natl. Acad. Sci. U.S.A.">
        <title>Extensive sampling of basidiomycete genomes demonstrates inadequacy of the white-rot/brown-rot paradigm for wood decay fungi.</title>
        <authorList>
            <person name="Riley R."/>
            <person name="Salamov A.A."/>
            <person name="Brown D.W."/>
            <person name="Nagy L.G."/>
            <person name="Floudas D."/>
            <person name="Held B.W."/>
            <person name="Levasseur A."/>
            <person name="Lombard V."/>
            <person name="Morin E."/>
            <person name="Otillar R."/>
            <person name="Lindquist E.A."/>
            <person name="Sun H."/>
            <person name="LaButti K.M."/>
            <person name="Schmutz J."/>
            <person name="Jabbour D."/>
            <person name="Luo H."/>
            <person name="Baker S.E."/>
            <person name="Pisabarro A.G."/>
            <person name="Walton J.D."/>
            <person name="Blanchette R.A."/>
            <person name="Henrissat B."/>
            <person name="Martin F."/>
            <person name="Cullen D."/>
            <person name="Hibbett D.S."/>
            <person name="Grigoriev I.V."/>
        </authorList>
    </citation>
    <scope>NUCLEOTIDE SEQUENCE [LARGE SCALE GENOMIC DNA]</scope>
    <source>
        <strain evidence="2">CBS 339.88</strain>
    </source>
</reference>
<dbReference type="AlphaFoldDB" id="A0A067SKR0"/>
<dbReference type="HOGENOM" id="CLU_2606201_0_0_1"/>
<gene>
    <name evidence="1" type="ORF">GALMADRAFT_144520</name>
</gene>
<evidence type="ECO:0000313" key="2">
    <source>
        <dbReference type="Proteomes" id="UP000027222"/>
    </source>
</evidence>
<organism evidence="1 2">
    <name type="scientific">Galerina marginata (strain CBS 339.88)</name>
    <dbReference type="NCBI Taxonomy" id="685588"/>
    <lineage>
        <taxon>Eukaryota</taxon>
        <taxon>Fungi</taxon>
        <taxon>Dikarya</taxon>
        <taxon>Basidiomycota</taxon>
        <taxon>Agaricomycotina</taxon>
        <taxon>Agaricomycetes</taxon>
        <taxon>Agaricomycetidae</taxon>
        <taxon>Agaricales</taxon>
        <taxon>Agaricineae</taxon>
        <taxon>Strophariaceae</taxon>
        <taxon>Galerina</taxon>
    </lineage>
</organism>